<dbReference type="Proteomes" id="UP000442695">
    <property type="component" value="Unassembled WGS sequence"/>
</dbReference>
<sequence length="92" mass="10713">MIRSFRHKGLRLLHQQRDTSGVRADHVNRLRRLLASLEVAQTAADMNRPGYPLHPLHGKLESYWAVNVSGHWRVVLRFVGTDVELVDYLDYH</sequence>
<dbReference type="InterPro" id="IPR035093">
    <property type="entry name" value="RelE/ParE_toxin_dom_sf"/>
</dbReference>
<dbReference type="EMBL" id="WOWR01000075">
    <property type="protein sequence ID" value="KAF0250960.1"/>
    <property type="molecule type" value="Genomic_DNA"/>
</dbReference>
<evidence type="ECO:0000313" key="2">
    <source>
        <dbReference type="Proteomes" id="UP000442695"/>
    </source>
</evidence>
<dbReference type="AlphaFoldDB" id="A0A7V8E9W4"/>
<dbReference type="SUPFAM" id="SSF143011">
    <property type="entry name" value="RelE-like"/>
    <property type="match status" value="1"/>
</dbReference>
<dbReference type="Pfam" id="PF05015">
    <property type="entry name" value="HigB-like_toxin"/>
    <property type="match status" value="1"/>
</dbReference>
<dbReference type="PANTHER" id="PTHR40266:SF2">
    <property type="entry name" value="TOXIN HIGB-1"/>
    <property type="match status" value="1"/>
</dbReference>
<dbReference type="Gene3D" id="3.30.2310.20">
    <property type="entry name" value="RelE-like"/>
    <property type="match status" value="1"/>
</dbReference>
<dbReference type="InterPro" id="IPR007711">
    <property type="entry name" value="HigB-1"/>
</dbReference>
<protein>
    <submittedName>
        <fullName evidence="1">Killer protein</fullName>
    </submittedName>
</protein>
<dbReference type="PANTHER" id="PTHR40266">
    <property type="entry name" value="TOXIN HIGB-1"/>
    <property type="match status" value="1"/>
</dbReference>
<dbReference type="RefSeq" id="WP_114941870.1">
    <property type="nucleotide sequence ID" value="NZ_BSKD01000001.1"/>
</dbReference>
<comment type="caution">
    <text evidence="1">The sequence shown here is derived from an EMBL/GenBank/DDBJ whole genome shotgun (WGS) entry which is preliminary data.</text>
</comment>
<name>A0A7V8E9W4_PSEPU</name>
<gene>
    <name evidence="1" type="ORF">GN299_31120</name>
</gene>
<organism evidence="1 2">
    <name type="scientific">Pseudomonas putida</name>
    <name type="common">Arthrobacter siderocapsulatus</name>
    <dbReference type="NCBI Taxonomy" id="303"/>
    <lineage>
        <taxon>Bacteria</taxon>
        <taxon>Pseudomonadati</taxon>
        <taxon>Pseudomonadota</taxon>
        <taxon>Gammaproteobacteria</taxon>
        <taxon>Pseudomonadales</taxon>
        <taxon>Pseudomonadaceae</taxon>
        <taxon>Pseudomonas</taxon>
    </lineage>
</organism>
<evidence type="ECO:0000313" key="1">
    <source>
        <dbReference type="EMBL" id="KAF0250960.1"/>
    </source>
</evidence>
<proteinExistence type="predicted"/>
<reference evidence="1 2" key="1">
    <citation type="submission" date="2019-12" db="EMBL/GenBank/DDBJ databases">
        <authorList>
            <person name="Woiski C."/>
        </authorList>
    </citation>
    <scope>NUCLEOTIDE SEQUENCE [LARGE SCALE GENOMIC DNA]</scope>
    <source>
        <strain evidence="1 2">BOE100</strain>
    </source>
</reference>
<accession>A0A7V8E9W4</accession>